<evidence type="ECO:0000259" key="2">
    <source>
        <dbReference type="Pfam" id="PF13116"/>
    </source>
</evidence>
<evidence type="ECO:0000313" key="4">
    <source>
        <dbReference type="Proteomes" id="UP000236752"/>
    </source>
</evidence>
<dbReference type="EMBL" id="FNUZ01000002">
    <property type="protein sequence ID" value="SEF96973.1"/>
    <property type="molecule type" value="Genomic_DNA"/>
</dbReference>
<proteinExistence type="predicted"/>
<name>A0A1H5WC53_9RHOB</name>
<dbReference type="GO" id="GO:0090313">
    <property type="term" value="P:regulation of protein targeting to membrane"/>
    <property type="evidence" value="ECO:0007669"/>
    <property type="project" value="TreeGrafter"/>
</dbReference>
<gene>
    <name evidence="3" type="ORF">SAMN04488045_1377</name>
</gene>
<feature type="transmembrane region" description="Helical" evidence="1">
    <location>
        <begin position="17"/>
        <end position="38"/>
    </location>
</feature>
<keyword evidence="1" id="KW-1133">Transmembrane helix</keyword>
<evidence type="ECO:0000256" key="1">
    <source>
        <dbReference type="SAM" id="Phobius"/>
    </source>
</evidence>
<dbReference type="Proteomes" id="UP000236752">
    <property type="component" value="Unassembled WGS sequence"/>
</dbReference>
<reference evidence="3 4" key="1">
    <citation type="submission" date="2016-10" db="EMBL/GenBank/DDBJ databases">
        <authorList>
            <person name="de Groot N.N."/>
        </authorList>
    </citation>
    <scope>NUCLEOTIDE SEQUENCE [LARGE SCALE GENOMIC DNA]</scope>
    <source>
        <strain evidence="3 4">DSM 26915</strain>
    </source>
</reference>
<keyword evidence="1" id="KW-0812">Transmembrane</keyword>
<evidence type="ECO:0000313" key="3">
    <source>
        <dbReference type="EMBL" id="SEF96973.1"/>
    </source>
</evidence>
<dbReference type="Pfam" id="PF13116">
    <property type="entry name" value="YhdP"/>
    <property type="match status" value="1"/>
</dbReference>
<keyword evidence="4" id="KW-1185">Reference proteome</keyword>
<organism evidence="3 4">
    <name type="scientific">Thalassococcus halodurans</name>
    <dbReference type="NCBI Taxonomy" id="373675"/>
    <lineage>
        <taxon>Bacteria</taxon>
        <taxon>Pseudomonadati</taxon>
        <taxon>Pseudomonadota</taxon>
        <taxon>Alphaproteobacteria</taxon>
        <taxon>Rhodobacterales</taxon>
        <taxon>Roseobacteraceae</taxon>
        <taxon>Thalassococcus</taxon>
    </lineage>
</organism>
<feature type="domain" description="YhdP central" evidence="2">
    <location>
        <begin position="363"/>
        <end position="810"/>
    </location>
</feature>
<dbReference type="AlphaFoldDB" id="A0A1H5WC53"/>
<dbReference type="InterPro" id="IPR025263">
    <property type="entry name" value="YhdP_central"/>
</dbReference>
<accession>A0A1H5WC53</accession>
<dbReference type="GO" id="GO:0005886">
    <property type="term" value="C:plasma membrane"/>
    <property type="evidence" value="ECO:0007669"/>
    <property type="project" value="TreeGrafter"/>
</dbReference>
<protein>
    <submittedName>
        <fullName evidence="3">AsmA-like C-terminal region</fullName>
    </submittedName>
</protein>
<dbReference type="PANTHER" id="PTHR30441">
    <property type="entry name" value="DUF748 DOMAIN-CONTAINING PROTEIN"/>
    <property type="match status" value="1"/>
</dbReference>
<dbReference type="PANTHER" id="PTHR30441:SF4">
    <property type="entry name" value="PROTEIN ASMA"/>
    <property type="match status" value="1"/>
</dbReference>
<dbReference type="InterPro" id="IPR052894">
    <property type="entry name" value="AsmA-related"/>
</dbReference>
<sequence length="1085" mass="114613">MTEGSEPTKTRRKGRPLAWVTGILVLLVVAVAGLGWHFSGKTIVAPDWLRDRIAAQVARATPDIPLSFDDVIFRISPKDAARVTLTNVEVGEPASGASVILSEVSVAVAPLPLLRREIALVDASVTGVFLTLERGADGKFAFAGNSGVVNSPDLPTLIGQIDTWLSDPRFAQLDQVEANAVTLRYEDRRARRGWTADGGRISISRRDGTLRLNSDLALLTGGTGVATVALSAESEIGQSDLSFGVTVTDLPSEDIASQSPALAWLNTIRAPISGALRGYLDVEGALGGLDATLNISEGVLQPSDSATPVAFKTARTYFSYAPASQSLNFTEIYVDSERGSGRAEGRVSVSLTDDNLLDAFVGQFSISDVNADAEGVFDIPLVVSRVDVDAQLRLQPFKLELGRIRVADPDLPLTAKGSLSVGEAGWEGRIDGRVRRAKAPEVLNYWPVKVSPKTRNWAMTNVQSGNVSNGVLALRFRQGEKPKFYLDFAFQDAQVRFARTLPPVTEAKGQFTLFDRRLGVVVDEGVVKPKDGGAINVAGSKFVIPDGRIKPAQGQLSLVANGQAKALFSFLDSEPINLLTKIRQPLDFVDAQLQAKGTLSLPLVKGVRLPDMQMNLSAKATNASSSTLVKGRDLRAKALDIDITQKQITVSGKATLDGVPFDGKWSQEIGPNAGGGQIDGQVVLSASNAAKFGVSLPNGLLSGEGRGALSVTLPKNARPSFSLGSNLAGIGVSIPAIGYGLSKSATGDFRISGTLGQPVDIDGFSFSAGGLETTADIVLNDDGSASRIDFERVRLGGWLDAKVSLEPRKGTTPRITVNGGTLDMRRAQFGGDGGSGGGQKTPVTLRLDRLDVANGISLTDVTSNLTIGAGVSGEFQARMGKAKLTGALEPRKGGTAVQVKSKSLGDVLRATGILKTVVGGDMTLSLVPVRGQKGSYNGQLDVTDTRLQDAPAIGSLLDAISVVGIIDQLEGPGIYFQNVEARFRLTPDELILSQSSATGPSMGISMDGYYNLGTKQLDMQGVLSPIYILNGIGSLFTRRGEGLIGFNFNLTGPASNPTVAVNPLSVFTPGMFREIFRRPPPQPSQ</sequence>
<keyword evidence="1" id="KW-0472">Membrane</keyword>